<dbReference type="AlphaFoldDB" id="A0A5A9ZKY7"/>
<evidence type="ECO:0000256" key="1">
    <source>
        <dbReference type="SAM" id="Coils"/>
    </source>
</evidence>
<reference evidence="2 3" key="1">
    <citation type="submission" date="2019-05" db="EMBL/GenBank/DDBJ databases">
        <authorList>
            <person name="Hariharan J."/>
            <person name="Choudoir M.J."/>
            <person name="Diebold P."/>
            <person name="Panke-Buisse K."/>
            <person name="Buckley D.H."/>
        </authorList>
    </citation>
    <scope>NUCLEOTIDE SEQUENCE [LARGE SCALE GENOMIC DNA]</scope>
    <source>
        <strain evidence="2 3">SUN51</strain>
    </source>
</reference>
<feature type="coiled-coil region" evidence="1">
    <location>
        <begin position="104"/>
        <end position="158"/>
    </location>
</feature>
<protein>
    <submittedName>
        <fullName evidence="2">Uncharacterized protein</fullName>
    </submittedName>
</protein>
<sequence>MSAASVADERAQDLITRWQRACEAALTSSGLGWTLLRPRAFMSNALSWAPSVRAEGLVRSLYGHAPNACVHPRDIADVAVLALTEQGHAGRAYTLTGPQSLSAVQQTQQLARALGRRLRFAELEPAQARTALLRRHPAAVAEALLESALRQKAGAKAQVLDTVRALTGRAPRAFGTWAHDHAHAFTPAGPTT</sequence>
<dbReference type="InterPro" id="IPR036291">
    <property type="entry name" value="NAD(P)-bd_dom_sf"/>
</dbReference>
<gene>
    <name evidence="2" type="ORF">FGF04_38040</name>
</gene>
<dbReference type="InterPro" id="IPR051604">
    <property type="entry name" value="Ergot_Alk_Oxidoreductase"/>
</dbReference>
<evidence type="ECO:0000313" key="2">
    <source>
        <dbReference type="EMBL" id="KAA0917827.1"/>
    </source>
</evidence>
<keyword evidence="3" id="KW-1185">Reference proteome</keyword>
<dbReference type="PANTHER" id="PTHR43162">
    <property type="match status" value="1"/>
</dbReference>
<dbReference type="Gene3D" id="3.40.50.720">
    <property type="entry name" value="NAD(P)-binding Rossmann-like Domain"/>
    <property type="match status" value="1"/>
</dbReference>
<dbReference type="PANTHER" id="PTHR43162:SF1">
    <property type="entry name" value="PRESTALK A DIFFERENTIATION PROTEIN A"/>
    <property type="match status" value="1"/>
</dbReference>
<dbReference type="SUPFAM" id="SSF51735">
    <property type="entry name" value="NAD(P)-binding Rossmann-fold domains"/>
    <property type="match status" value="1"/>
</dbReference>
<comment type="caution">
    <text evidence="2">The sequence shown here is derived from an EMBL/GenBank/DDBJ whole genome shotgun (WGS) entry which is preliminary data.</text>
</comment>
<dbReference type="OrthoDB" id="116343at2"/>
<dbReference type="Gene3D" id="3.90.25.10">
    <property type="entry name" value="UDP-galactose 4-epimerase, domain 1"/>
    <property type="match status" value="1"/>
</dbReference>
<keyword evidence="1" id="KW-0175">Coiled coil</keyword>
<accession>A0A5A9ZKY7</accession>
<dbReference type="Proteomes" id="UP000324965">
    <property type="component" value="Unassembled WGS sequence"/>
</dbReference>
<dbReference type="EMBL" id="VDFC01000109">
    <property type="protein sequence ID" value="KAA0917827.1"/>
    <property type="molecule type" value="Genomic_DNA"/>
</dbReference>
<proteinExistence type="predicted"/>
<name>A0A5A9ZKY7_9ACTN</name>
<organism evidence="2 3">
    <name type="scientific">Streptomyces apricus</name>
    <dbReference type="NCBI Taxonomy" id="1828112"/>
    <lineage>
        <taxon>Bacteria</taxon>
        <taxon>Bacillati</taxon>
        <taxon>Actinomycetota</taxon>
        <taxon>Actinomycetes</taxon>
        <taxon>Kitasatosporales</taxon>
        <taxon>Streptomycetaceae</taxon>
        <taxon>Streptomyces</taxon>
    </lineage>
</organism>
<evidence type="ECO:0000313" key="3">
    <source>
        <dbReference type="Proteomes" id="UP000324965"/>
    </source>
</evidence>